<proteinExistence type="predicted"/>
<organism evidence="1 2">
    <name type="scientific">Streptacidiphilus alkalitolerans</name>
    <dbReference type="NCBI Taxonomy" id="3342712"/>
    <lineage>
        <taxon>Bacteria</taxon>
        <taxon>Bacillati</taxon>
        <taxon>Actinomycetota</taxon>
        <taxon>Actinomycetes</taxon>
        <taxon>Kitasatosporales</taxon>
        <taxon>Streptomycetaceae</taxon>
        <taxon>Streptacidiphilus</taxon>
    </lineage>
</organism>
<accession>A0ABV6V7M6</accession>
<sequence length="237" mass="25090">MAVDDLPGPVVTFLNVIGVPWPYLNEDEVRRFAGMVRQFGQAVERTHQEATTAIANFAQAYQGPATRRMQSGWTQMSEQHTQELVEGCHVLAEALDVAADYIIAQKVEALAELIGMAATFVADQAASVATLGLAEAAVPLIIATGKKLLETLKQLIIQHIMGEVIEAAAKPLFAKIEKAMSGLDWSQTGSADSADAGDGFSIDHGTAGAHLQVLSGHAETLRGHATVLRSGMAGLAF</sequence>
<reference evidence="1 2" key="1">
    <citation type="submission" date="2024-09" db="EMBL/GenBank/DDBJ databases">
        <authorList>
            <person name="Lee S.D."/>
        </authorList>
    </citation>
    <scope>NUCLEOTIDE SEQUENCE [LARGE SCALE GENOMIC DNA]</scope>
    <source>
        <strain evidence="1 2">N1-1</strain>
    </source>
</reference>
<dbReference type="EMBL" id="JBHEZX010000004">
    <property type="protein sequence ID" value="MFC1409688.1"/>
    <property type="molecule type" value="Genomic_DNA"/>
</dbReference>
<evidence type="ECO:0000313" key="1">
    <source>
        <dbReference type="EMBL" id="MFC1409688.1"/>
    </source>
</evidence>
<protein>
    <submittedName>
        <fullName evidence="1">Uncharacterized protein</fullName>
    </submittedName>
</protein>
<gene>
    <name evidence="1" type="ORF">ACEZDG_10385</name>
</gene>
<dbReference type="Proteomes" id="UP001592582">
    <property type="component" value="Unassembled WGS sequence"/>
</dbReference>
<comment type="caution">
    <text evidence="1">The sequence shown here is derived from an EMBL/GenBank/DDBJ whole genome shotgun (WGS) entry which is preliminary data.</text>
</comment>
<dbReference type="Gene3D" id="1.10.287.1060">
    <property type="entry name" value="ESAT-6-like"/>
    <property type="match status" value="1"/>
</dbReference>
<keyword evidence="2" id="KW-1185">Reference proteome</keyword>
<evidence type="ECO:0000313" key="2">
    <source>
        <dbReference type="Proteomes" id="UP001592582"/>
    </source>
</evidence>
<name>A0ABV6V7M6_9ACTN</name>
<dbReference type="Pfam" id="PF25547">
    <property type="entry name" value="WXG100_2"/>
    <property type="match status" value="1"/>
</dbReference>
<dbReference type="InterPro" id="IPR057746">
    <property type="entry name" value="CpnT-like_N"/>
</dbReference>